<gene>
    <name evidence="1" type="ORF">DVH24_001469</name>
</gene>
<accession>A0A498K5J2</accession>
<sequence>MAPSLKGALGAPQGDMAITLAMLYSTKRWVVKHHHCSEDVNASLDMWHTRNDIIKNKYIYAKV</sequence>
<comment type="caution">
    <text evidence="1">The sequence shown here is derived from an EMBL/GenBank/DDBJ whole genome shotgun (WGS) entry which is preliminary data.</text>
</comment>
<dbReference type="AlphaFoldDB" id="A0A498K5J2"/>
<reference evidence="1 2" key="1">
    <citation type="submission" date="2018-10" db="EMBL/GenBank/DDBJ databases">
        <title>A high-quality apple genome assembly.</title>
        <authorList>
            <person name="Hu J."/>
        </authorList>
    </citation>
    <scope>NUCLEOTIDE SEQUENCE [LARGE SCALE GENOMIC DNA]</scope>
    <source>
        <strain evidence="2">cv. HFTH1</strain>
        <tissue evidence="1">Young leaf</tissue>
    </source>
</reference>
<evidence type="ECO:0000313" key="1">
    <source>
        <dbReference type="EMBL" id="RXI01235.1"/>
    </source>
</evidence>
<keyword evidence="2" id="KW-1185">Reference proteome</keyword>
<proteinExistence type="predicted"/>
<evidence type="ECO:0000313" key="2">
    <source>
        <dbReference type="Proteomes" id="UP000290289"/>
    </source>
</evidence>
<name>A0A498K5J2_MALDO</name>
<dbReference type="EMBL" id="RDQH01000330">
    <property type="protein sequence ID" value="RXI01235.1"/>
    <property type="molecule type" value="Genomic_DNA"/>
</dbReference>
<dbReference type="Proteomes" id="UP000290289">
    <property type="component" value="Chromosome 4"/>
</dbReference>
<organism evidence="1 2">
    <name type="scientific">Malus domestica</name>
    <name type="common">Apple</name>
    <name type="synonym">Pyrus malus</name>
    <dbReference type="NCBI Taxonomy" id="3750"/>
    <lineage>
        <taxon>Eukaryota</taxon>
        <taxon>Viridiplantae</taxon>
        <taxon>Streptophyta</taxon>
        <taxon>Embryophyta</taxon>
        <taxon>Tracheophyta</taxon>
        <taxon>Spermatophyta</taxon>
        <taxon>Magnoliopsida</taxon>
        <taxon>eudicotyledons</taxon>
        <taxon>Gunneridae</taxon>
        <taxon>Pentapetalae</taxon>
        <taxon>rosids</taxon>
        <taxon>fabids</taxon>
        <taxon>Rosales</taxon>
        <taxon>Rosaceae</taxon>
        <taxon>Amygdaloideae</taxon>
        <taxon>Maleae</taxon>
        <taxon>Malus</taxon>
    </lineage>
</organism>
<protein>
    <submittedName>
        <fullName evidence="1">Uncharacterized protein</fullName>
    </submittedName>
</protein>